<dbReference type="InterPro" id="IPR050902">
    <property type="entry name" value="ABC_Transporter_SBP"/>
</dbReference>
<dbReference type="EMBL" id="PVTR01000018">
    <property type="protein sequence ID" value="PRY84640.1"/>
    <property type="molecule type" value="Genomic_DNA"/>
</dbReference>
<accession>A0A2T0WD53</accession>
<name>A0A2T0WD53_9BACT</name>
<dbReference type="PANTHER" id="PTHR30535">
    <property type="entry name" value="VITAMIN B12-BINDING PROTEIN"/>
    <property type="match status" value="1"/>
</dbReference>
<keyword evidence="3" id="KW-1185">Reference proteome</keyword>
<organism evidence="2 3">
    <name type="scientific">Mongoliibacter ruber</name>
    <dbReference type="NCBI Taxonomy" id="1750599"/>
    <lineage>
        <taxon>Bacteria</taxon>
        <taxon>Pseudomonadati</taxon>
        <taxon>Bacteroidota</taxon>
        <taxon>Cytophagia</taxon>
        <taxon>Cytophagales</taxon>
        <taxon>Cyclobacteriaceae</taxon>
        <taxon>Mongoliibacter</taxon>
    </lineage>
</organism>
<dbReference type="InterPro" id="IPR002491">
    <property type="entry name" value="ABC_transptr_periplasmic_BD"/>
</dbReference>
<dbReference type="AlphaFoldDB" id="A0A2T0WD53"/>
<evidence type="ECO:0000313" key="3">
    <source>
        <dbReference type="Proteomes" id="UP000238157"/>
    </source>
</evidence>
<evidence type="ECO:0000313" key="2">
    <source>
        <dbReference type="EMBL" id="PRY84640.1"/>
    </source>
</evidence>
<dbReference type="RefSeq" id="WP_106135462.1">
    <property type="nucleotide sequence ID" value="NZ_PVTR01000018.1"/>
</dbReference>
<dbReference type="Pfam" id="PF01497">
    <property type="entry name" value="Peripla_BP_2"/>
    <property type="match status" value="1"/>
</dbReference>
<dbReference type="Gene3D" id="3.40.50.1980">
    <property type="entry name" value="Nitrogenase molybdenum iron protein domain"/>
    <property type="match status" value="2"/>
</dbReference>
<gene>
    <name evidence="2" type="ORF">CLW00_11823</name>
</gene>
<feature type="domain" description="Fe/B12 periplasmic-binding" evidence="1">
    <location>
        <begin position="28"/>
        <end position="282"/>
    </location>
</feature>
<protein>
    <submittedName>
        <fullName evidence="2">Iron complex transport system substrate-binding protein</fullName>
    </submittedName>
</protein>
<proteinExistence type="predicted"/>
<evidence type="ECO:0000259" key="1">
    <source>
        <dbReference type="PROSITE" id="PS50983"/>
    </source>
</evidence>
<reference evidence="2 3" key="1">
    <citation type="submission" date="2018-03" db="EMBL/GenBank/DDBJ databases">
        <title>Genomic Encyclopedia of Archaeal and Bacterial Type Strains, Phase II (KMG-II): from individual species to whole genera.</title>
        <authorList>
            <person name="Goeker M."/>
        </authorList>
    </citation>
    <scope>NUCLEOTIDE SEQUENCE [LARGE SCALE GENOMIC DNA]</scope>
    <source>
        <strain evidence="2 3">DSM 27929</strain>
    </source>
</reference>
<sequence length="282" mass="30619">MNRTLTIAFCFLLSCQTAQKEDYQNQIQIITAGGTITEIVYALGFGEQIIATDITSTYPESMQELPSIGYRNQIKAEGVLSLGADLILAEEGYLTDDVVSQLKGSGIDIHFFKKPTHTSETQSLINDLAVLFDAEQKGKELINSLEADLSKLQQLKSMNSMDSPKVAFVMARGEEMVFIAGEDTFAATLIEMAGGISAGKGFKDFIPLTPEALVSMNPDYLLFFDSGIKSMGGIDGLNKIRGIDQTIAYQNDQILSFDGLYLSGFGPRVGQAAFELAKALGY</sequence>
<dbReference type="SUPFAM" id="SSF53807">
    <property type="entry name" value="Helical backbone' metal receptor"/>
    <property type="match status" value="1"/>
</dbReference>
<dbReference type="OrthoDB" id="9797736at2"/>
<dbReference type="Proteomes" id="UP000238157">
    <property type="component" value="Unassembled WGS sequence"/>
</dbReference>
<dbReference type="PANTHER" id="PTHR30535:SF4">
    <property type="entry name" value="HEMIN-BINDING PERIPLASMIC PROTEIN HMUT"/>
    <property type="match status" value="1"/>
</dbReference>
<comment type="caution">
    <text evidence="2">The sequence shown here is derived from an EMBL/GenBank/DDBJ whole genome shotgun (WGS) entry which is preliminary data.</text>
</comment>
<dbReference type="PROSITE" id="PS50983">
    <property type="entry name" value="FE_B12_PBP"/>
    <property type="match status" value="1"/>
</dbReference>
<dbReference type="PROSITE" id="PS51257">
    <property type="entry name" value="PROKAR_LIPOPROTEIN"/>
    <property type="match status" value="1"/>
</dbReference>